<comment type="similarity">
    <text evidence="2">Belongs to the protease inhibitor I39 (alpha-2-macroglobulin) family.</text>
</comment>
<feature type="domain" description="Alpha-2-macroglobulin bait region" evidence="10">
    <location>
        <begin position="456"/>
        <end position="705"/>
    </location>
</feature>
<dbReference type="Gene3D" id="1.50.10.20">
    <property type="match status" value="1"/>
</dbReference>
<dbReference type="SMART" id="SM01360">
    <property type="entry name" value="A2M"/>
    <property type="match status" value="1"/>
</dbReference>
<name>A0A9D4HB16_DREPO</name>
<dbReference type="PROSITE" id="PS00477">
    <property type="entry name" value="ALPHA_2_MACROGLOBULIN"/>
    <property type="match status" value="1"/>
</dbReference>
<dbReference type="InterPro" id="IPR011625">
    <property type="entry name" value="A2M_N_BRD"/>
</dbReference>
<dbReference type="InterPro" id="IPR008930">
    <property type="entry name" value="Terpenoid_cyclase/PrenylTrfase"/>
</dbReference>
<dbReference type="InterPro" id="IPR001599">
    <property type="entry name" value="Macroglobln_a2"/>
</dbReference>
<comment type="subcellular location">
    <subcellularLocation>
        <location evidence="1">Secreted</location>
    </subcellularLocation>
</comment>
<dbReference type="InterPro" id="IPR019742">
    <property type="entry name" value="MacrogloblnA2_CS"/>
</dbReference>
<reference evidence="12" key="2">
    <citation type="submission" date="2020-11" db="EMBL/GenBank/DDBJ databases">
        <authorList>
            <person name="McCartney M.A."/>
            <person name="Auch B."/>
            <person name="Kono T."/>
            <person name="Mallez S."/>
            <person name="Becker A."/>
            <person name="Gohl D.M."/>
            <person name="Silverstein K.A.T."/>
            <person name="Koren S."/>
            <person name="Bechman K.B."/>
            <person name="Herman A."/>
            <person name="Abrahante J.E."/>
            <person name="Garbe J."/>
        </authorList>
    </citation>
    <scope>NUCLEOTIDE SEQUENCE</scope>
    <source>
        <strain evidence="12">Duluth1</strain>
        <tissue evidence="12">Whole animal</tissue>
    </source>
</reference>
<dbReference type="Gene3D" id="2.60.40.1930">
    <property type="match status" value="2"/>
</dbReference>
<dbReference type="InterPro" id="IPR047565">
    <property type="entry name" value="Alpha-macroglob_thiol-ester_cl"/>
</dbReference>
<feature type="domain" description="Alpha-2-macroglobulin" evidence="11">
    <location>
        <begin position="864"/>
        <end position="954"/>
    </location>
</feature>
<keyword evidence="13" id="KW-1185">Reference proteome</keyword>
<evidence type="ECO:0000256" key="8">
    <source>
        <dbReference type="ARBA" id="ARBA00023180"/>
    </source>
</evidence>
<reference evidence="12" key="1">
    <citation type="journal article" date="2019" name="bioRxiv">
        <title>The Genome of the Zebra Mussel, Dreissena polymorpha: A Resource for Invasive Species Research.</title>
        <authorList>
            <person name="McCartney M.A."/>
            <person name="Auch B."/>
            <person name="Kono T."/>
            <person name="Mallez S."/>
            <person name="Zhang Y."/>
            <person name="Obille A."/>
            <person name="Becker A."/>
            <person name="Abrahante J.E."/>
            <person name="Garbe J."/>
            <person name="Badalamenti J.P."/>
            <person name="Herman A."/>
            <person name="Mangelson H."/>
            <person name="Liachko I."/>
            <person name="Sullivan S."/>
            <person name="Sone E.D."/>
            <person name="Koren S."/>
            <person name="Silverstein K.A.T."/>
            <person name="Beckman K.B."/>
            <person name="Gohl D.M."/>
        </authorList>
    </citation>
    <scope>NUCLEOTIDE SEQUENCE</scope>
    <source>
        <strain evidence="12">Duluth1</strain>
        <tissue evidence="12">Whole animal</tissue>
    </source>
</reference>
<evidence type="ECO:0000313" key="13">
    <source>
        <dbReference type="Proteomes" id="UP000828390"/>
    </source>
</evidence>
<dbReference type="InterPro" id="IPR013783">
    <property type="entry name" value="Ig-like_fold"/>
</dbReference>
<evidence type="ECO:0000259" key="10">
    <source>
        <dbReference type="SMART" id="SM01359"/>
    </source>
</evidence>
<dbReference type="InterPro" id="IPR050473">
    <property type="entry name" value="A2M/Complement_sys"/>
</dbReference>
<keyword evidence="7" id="KW-1015">Disulfide bond</keyword>
<dbReference type="GO" id="GO:0005615">
    <property type="term" value="C:extracellular space"/>
    <property type="evidence" value="ECO:0007669"/>
    <property type="project" value="InterPro"/>
</dbReference>
<dbReference type="Gene3D" id="2.60.40.1940">
    <property type="match status" value="1"/>
</dbReference>
<dbReference type="InterPro" id="IPR040839">
    <property type="entry name" value="MG4"/>
</dbReference>
<dbReference type="InterPro" id="IPR011626">
    <property type="entry name" value="Alpha-macroglobulin_TED"/>
</dbReference>
<dbReference type="InterPro" id="IPR002890">
    <property type="entry name" value="MG2"/>
</dbReference>
<gene>
    <name evidence="12" type="ORF">DPMN_103441</name>
</gene>
<dbReference type="Pfam" id="PF17791">
    <property type="entry name" value="MG3"/>
    <property type="match status" value="1"/>
</dbReference>
<dbReference type="Pfam" id="PF01835">
    <property type="entry name" value="MG2"/>
    <property type="match status" value="1"/>
</dbReference>
<evidence type="ECO:0000256" key="2">
    <source>
        <dbReference type="ARBA" id="ARBA00010952"/>
    </source>
</evidence>
<dbReference type="Proteomes" id="UP000828390">
    <property type="component" value="Unassembled WGS sequence"/>
</dbReference>
<dbReference type="InterPro" id="IPR041555">
    <property type="entry name" value="MG3"/>
</dbReference>
<dbReference type="Gene3D" id="2.20.130.20">
    <property type="match status" value="1"/>
</dbReference>
<keyword evidence="3" id="KW-0964">Secreted</keyword>
<dbReference type="Pfam" id="PF00207">
    <property type="entry name" value="A2M"/>
    <property type="match status" value="1"/>
</dbReference>
<dbReference type="SMART" id="SM01419">
    <property type="entry name" value="Thiol-ester_cl"/>
    <property type="match status" value="1"/>
</dbReference>
<sequence length="1457" mass="162054">MNLNSLISISVAALLFVGGFVGVTSRSGFLLTLPQEIQKGAEERFCLTLYNVTGDFRLGVNISCYGREFHREESVFSDGSNSCFVWRIPESLTAGTCDLRISGSSRDYEVSEKRTVEVVDSHQITFIQTDKPVYKPSETVRFRILTVTQDLLPVLNEVGRVIVVDPNGVYMKQWTDLPVQTGLLSLDYRLYDEPVLGDWRIEAEVNGRTTQQNFTITKYVLPRFQIQATLPDSLTVATKVITVKVCARFTFGKPVEGFLNASVCLHNVEPNWFCIDQQRPCVSIQSKIDGCHKFDIDTSLLNITLRKYSLLCKPQIRLVANVTERNSGIVVRETFDGVGVWEERVRMHIHANKHFKPFFPYIGKVYVWKPDGLPAVSEDISLNIDQLGIRVTLTTDSTGHAHFTLHNLTTATSYFVINAQTLDSENTDQKLYTIYPAKTKRHVKQWYSPTSTYIDLYVTPRERRNCGDNVNINMAFSEGPDAQIVAAYYQLISKGNTLKIEDITDNIRFSRKYTMKTQGTILTPKKPVEDEDSSEEEDSDLEENVAVAGPPHLGAAFGPPGTEGGSMGPPGTSGVDTQAEAQGRAQVAPIESLGLDESKGVGTKIDDSSIKRLMQPPSQREFTIKVVLSEVMTPRVRVLVYMVTDTGEVAADSIYLDILHCHRNKVKMSFDKGNARPGEPVEMTITATPHSLCTASMVDKGVYLVGGVNLLLPSHLDDTLERYDLTSDFVNDWQYCSDTSVLPPDFSNAEGPPFSPGTHPLDDWLDSDYSPLLRKRRSIMQYNSNMYDSLLAFKTAGVMVLTDLDLLTRPCLHSGDNLGPPYLPSDPKGPIPGPGGFLDPLEPTEDPTDVRPPVTILRKNFPETWLWDLYEVTSSGSVSFTQTMPDTVTQWVGNSLCLHESAGLGISDVAKVTGFQPFFVDVSLPYSVVRGENAEIKITVFNYLPHCIALQVDIRKQAWFSLLAHEDWQFCVCAGQSVANSYHIVPSEIGVHMLTISAFIREHRVSCRSTVAPPGYHRKHVTELVARKLIVEAEGLEEERTQSQFICPQDSPDGVLALSLTPQIPSRDFIVNGSLRGWINIVGDIMGPALEGLADLIQLPTGCGEQNLVRLAPNIAILQYLTATSQLTDDVELRALNHLNKGYQQQLKFMHKDGSYSAFGAADNTGSTWLSAFVFKTLSQAENFIFIDRKQIQAKTWEFLLYQQGEDGCFYESGKVLGKYMMGGVGANKKGHRQALTAYVLVAMLESFQMMRERTPPFVALAIRCIDVDDLNDTYTQALVAYAMALYKPQSQFSDIVINQLLEKAVKQDAMMFWRREYQPDILSGQGRAASAEVEMTSYILLAILTKDEQAPISNVIPIVRWLASQTNSYGGFASTQDTVVALQALSLFSRRIYGSGLDVKVNVLDSFGLVRDFHVSSSNRIVLQRQDLAHPDSVLKVSAKGEGCVMLQNYLSSCID</sequence>
<evidence type="ECO:0000313" key="12">
    <source>
        <dbReference type="EMBL" id="KAH3830201.1"/>
    </source>
</evidence>
<evidence type="ECO:0000256" key="9">
    <source>
        <dbReference type="SAM" id="MobiDB-lite"/>
    </source>
</evidence>
<evidence type="ECO:0000256" key="4">
    <source>
        <dbReference type="ARBA" id="ARBA00022690"/>
    </source>
</evidence>
<proteinExistence type="inferred from homology"/>
<dbReference type="InterPro" id="IPR014756">
    <property type="entry name" value="Ig_E-set"/>
</dbReference>
<feature type="region of interest" description="Disordered" evidence="9">
    <location>
        <begin position="520"/>
        <end position="583"/>
    </location>
</feature>
<dbReference type="InterPro" id="IPR041813">
    <property type="entry name" value="A2M_TED"/>
</dbReference>
<evidence type="ECO:0000256" key="6">
    <source>
        <dbReference type="ARBA" id="ARBA00022900"/>
    </source>
</evidence>
<dbReference type="Pfam" id="PF17789">
    <property type="entry name" value="MG4"/>
    <property type="match status" value="1"/>
</dbReference>
<accession>A0A9D4HB16</accession>
<protein>
    <submittedName>
        <fullName evidence="12">Uncharacterized protein</fullName>
    </submittedName>
</protein>
<keyword evidence="6" id="KW-0722">Serine protease inhibitor</keyword>
<keyword evidence="5" id="KW-0732">Signal</keyword>
<dbReference type="Gene3D" id="2.60.120.1540">
    <property type="match status" value="1"/>
</dbReference>
<dbReference type="CDD" id="cd02897">
    <property type="entry name" value="A2M_2"/>
    <property type="match status" value="1"/>
</dbReference>
<dbReference type="Pfam" id="PF07678">
    <property type="entry name" value="TED_complement"/>
    <property type="match status" value="1"/>
</dbReference>
<evidence type="ECO:0000259" key="11">
    <source>
        <dbReference type="SMART" id="SM01360"/>
    </source>
</evidence>
<evidence type="ECO:0000256" key="3">
    <source>
        <dbReference type="ARBA" id="ARBA00022525"/>
    </source>
</evidence>
<feature type="compositionally biased region" description="Pro residues" evidence="9">
    <location>
        <begin position="821"/>
        <end position="833"/>
    </location>
</feature>
<keyword evidence="8" id="KW-0325">Glycoprotein</keyword>
<feature type="non-terminal residue" evidence="12">
    <location>
        <position position="1"/>
    </location>
</feature>
<dbReference type="PANTHER" id="PTHR11412">
    <property type="entry name" value="MACROGLOBULIN / COMPLEMENT"/>
    <property type="match status" value="1"/>
</dbReference>
<evidence type="ECO:0000256" key="5">
    <source>
        <dbReference type="ARBA" id="ARBA00022729"/>
    </source>
</evidence>
<feature type="compositionally biased region" description="Acidic residues" evidence="9">
    <location>
        <begin position="529"/>
        <end position="543"/>
    </location>
</feature>
<dbReference type="Pfam" id="PF07703">
    <property type="entry name" value="A2M_BRD"/>
    <property type="match status" value="1"/>
</dbReference>
<organism evidence="12 13">
    <name type="scientific">Dreissena polymorpha</name>
    <name type="common">Zebra mussel</name>
    <name type="synonym">Mytilus polymorpha</name>
    <dbReference type="NCBI Taxonomy" id="45954"/>
    <lineage>
        <taxon>Eukaryota</taxon>
        <taxon>Metazoa</taxon>
        <taxon>Spiralia</taxon>
        <taxon>Lophotrochozoa</taxon>
        <taxon>Mollusca</taxon>
        <taxon>Bivalvia</taxon>
        <taxon>Autobranchia</taxon>
        <taxon>Heteroconchia</taxon>
        <taxon>Euheterodonta</taxon>
        <taxon>Imparidentia</taxon>
        <taxon>Neoheterodontei</taxon>
        <taxon>Myida</taxon>
        <taxon>Dreissenoidea</taxon>
        <taxon>Dreissenidae</taxon>
        <taxon>Dreissena</taxon>
    </lineage>
</organism>
<dbReference type="SMART" id="SM01359">
    <property type="entry name" value="A2M_N_2"/>
    <property type="match status" value="1"/>
</dbReference>
<dbReference type="FunFam" id="2.60.40.1930:FF:000001">
    <property type="entry name" value="CD109 isoform 3"/>
    <property type="match status" value="1"/>
</dbReference>
<feature type="region of interest" description="Disordered" evidence="9">
    <location>
        <begin position="818"/>
        <end position="853"/>
    </location>
</feature>
<dbReference type="SUPFAM" id="SSF48239">
    <property type="entry name" value="Terpenoid cyclases/Protein prenyltransferases"/>
    <property type="match status" value="1"/>
</dbReference>
<evidence type="ECO:0000256" key="1">
    <source>
        <dbReference type="ARBA" id="ARBA00004613"/>
    </source>
</evidence>
<keyword evidence="4" id="KW-0646">Protease inhibitor</keyword>
<dbReference type="PANTHER" id="PTHR11412:SF171">
    <property type="entry name" value="PREGNANCY ZONE PROTEIN-LIKE PROTEIN"/>
    <property type="match status" value="1"/>
</dbReference>
<comment type="caution">
    <text evidence="12">The sequence shown here is derived from an EMBL/GenBank/DDBJ whole genome shotgun (WGS) entry which is preliminary data.</text>
</comment>
<dbReference type="Gene3D" id="2.60.40.10">
    <property type="entry name" value="Immunoglobulins"/>
    <property type="match status" value="2"/>
</dbReference>
<dbReference type="EMBL" id="JAIWYP010000004">
    <property type="protein sequence ID" value="KAH3830201.1"/>
    <property type="molecule type" value="Genomic_DNA"/>
</dbReference>
<dbReference type="SUPFAM" id="SSF81296">
    <property type="entry name" value="E set domains"/>
    <property type="match status" value="1"/>
</dbReference>
<dbReference type="GO" id="GO:0004867">
    <property type="term" value="F:serine-type endopeptidase inhibitor activity"/>
    <property type="evidence" value="ECO:0007669"/>
    <property type="project" value="UniProtKB-KW"/>
</dbReference>
<evidence type="ECO:0000256" key="7">
    <source>
        <dbReference type="ARBA" id="ARBA00023157"/>
    </source>
</evidence>